<evidence type="ECO:0000256" key="1">
    <source>
        <dbReference type="SAM" id="MobiDB-lite"/>
    </source>
</evidence>
<proteinExistence type="predicted"/>
<organism evidence="2 3">
    <name type="scientific">Solanum tuberosum</name>
    <name type="common">Potato</name>
    <dbReference type="NCBI Taxonomy" id="4113"/>
    <lineage>
        <taxon>Eukaryota</taxon>
        <taxon>Viridiplantae</taxon>
        <taxon>Streptophyta</taxon>
        <taxon>Embryophyta</taxon>
        <taxon>Tracheophyta</taxon>
        <taxon>Spermatophyta</taxon>
        <taxon>Magnoliopsida</taxon>
        <taxon>eudicotyledons</taxon>
        <taxon>Gunneridae</taxon>
        <taxon>Pentapetalae</taxon>
        <taxon>asterids</taxon>
        <taxon>lamiids</taxon>
        <taxon>Solanales</taxon>
        <taxon>Solanaceae</taxon>
        <taxon>Solanoideae</taxon>
        <taxon>Solaneae</taxon>
        <taxon>Solanum</taxon>
    </lineage>
</organism>
<dbReference type="HOGENOM" id="CLU_1838671_0_0_1"/>
<feature type="region of interest" description="Disordered" evidence="1">
    <location>
        <begin position="106"/>
        <end position="140"/>
    </location>
</feature>
<dbReference type="PaxDb" id="4113-PGSC0003DMT400088302"/>
<protein>
    <submittedName>
        <fullName evidence="2">Uncharacterized protein</fullName>
    </submittedName>
</protein>
<sequence length="140" mass="15189">MVPARLILQNVTMAEDHAEKLANQVARRIGCPFEGATGTFGETNLWSPSPIGASPNYHPYRQGIMETGNETQALVGEITLSTLLEVLNDVRGDISKMNERLTTMEGRVNSNDSTPQATFRATTSGQDHTHSPTLTPGTLH</sequence>
<dbReference type="Proteomes" id="UP000011115">
    <property type="component" value="Unassembled WGS sequence"/>
</dbReference>
<evidence type="ECO:0000313" key="2">
    <source>
        <dbReference type="EnsemblPlants" id="PGSC0003DMT400088302"/>
    </source>
</evidence>
<dbReference type="EnsemblPlants" id="PGSC0003DMT400088302">
    <property type="protein sequence ID" value="PGSC0003DMT400088302"/>
    <property type="gene ID" value="PGSC0003DMG400037873"/>
</dbReference>
<dbReference type="AlphaFoldDB" id="M1DFN4"/>
<accession>M1DFN4</accession>
<dbReference type="InParanoid" id="M1DFN4"/>
<reference evidence="3" key="1">
    <citation type="journal article" date="2011" name="Nature">
        <title>Genome sequence and analysis of the tuber crop potato.</title>
        <authorList>
            <consortium name="The Potato Genome Sequencing Consortium"/>
        </authorList>
    </citation>
    <scope>NUCLEOTIDE SEQUENCE [LARGE SCALE GENOMIC DNA]</scope>
    <source>
        <strain evidence="3">cv. DM1-3 516 R44</strain>
    </source>
</reference>
<dbReference type="Gramene" id="PGSC0003DMT400088302">
    <property type="protein sequence ID" value="PGSC0003DMT400088302"/>
    <property type="gene ID" value="PGSC0003DMG400037873"/>
</dbReference>
<feature type="compositionally biased region" description="Polar residues" evidence="1">
    <location>
        <begin position="108"/>
        <end position="140"/>
    </location>
</feature>
<keyword evidence="3" id="KW-1185">Reference proteome</keyword>
<name>M1DFN4_SOLTU</name>
<reference evidence="2" key="2">
    <citation type="submission" date="2015-06" db="UniProtKB">
        <authorList>
            <consortium name="EnsemblPlants"/>
        </authorList>
    </citation>
    <scope>IDENTIFICATION</scope>
    <source>
        <strain evidence="2">DM1-3 516 R44</strain>
    </source>
</reference>
<evidence type="ECO:0000313" key="3">
    <source>
        <dbReference type="Proteomes" id="UP000011115"/>
    </source>
</evidence>